<evidence type="ECO:0000313" key="1">
    <source>
        <dbReference type="EMBL" id="PYH85252.1"/>
    </source>
</evidence>
<dbReference type="Pfam" id="PF03659">
    <property type="entry name" value="Glyco_hydro_71"/>
    <property type="match status" value="1"/>
</dbReference>
<dbReference type="Gene3D" id="3.20.20.80">
    <property type="entry name" value="Glycosidases"/>
    <property type="match status" value="1"/>
</dbReference>
<protein>
    <recommendedName>
        <fullName evidence="3">Alpha-1,3-glucanase/mutanase</fullName>
    </recommendedName>
</protein>
<dbReference type="STRING" id="1448315.A0A319E2A5"/>
<dbReference type="AlphaFoldDB" id="A0A319E2A5"/>
<accession>A0A319E2A5</accession>
<dbReference type="VEuPathDB" id="FungiDB:BO82DRAFT_398683"/>
<dbReference type="Proteomes" id="UP000248340">
    <property type="component" value="Unassembled WGS sequence"/>
</dbReference>
<sequence length="299" mass="33400">MALAGGVADSLFSWAAWPNGPNNMNTYIDASYIQYLDKKLYIMPITPWFFTNMPGYDKNWLWCSNDLWYIQWEQALYLAPEFIEIISWNDFGGWSSTEGPYYNNKDNTACNIYNNPEAACWWHCGFPIPAQKITINDPQELMRQALLNIPNLQTSILITKLKILSGSFNSLVDRIYSVVAIGEKIEAEKKKELIPQILGGVFLITRLALAGTVANKATDIYTIVQDPESAPVAILSMLLDFNVGAAAGAATKNGVSAIEFNSMALRRRGMKDSDIKSVGALFKQKMDQLESIVSKCARI</sequence>
<reference evidence="1 2" key="1">
    <citation type="submission" date="2016-12" db="EMBL/GenBank/DDBJ databases">
        <title>The genomes of Aspergillus section Nigri reveals drivers in fungal speciation.</title>
        <authorList>
            <consortium name="DOE Joint Genome Institute"/>
            <person name="Vesth T.C."/>
            <person name="Nybo J."/>
            <person name="Theobald S."/>
            <person name="Brandl J."/>
            <person name="Frisvad J.C."/>
            <person name="Nielsen K.F."/>
            <person name="Lyhne E.K."/>
            <person name="Kogle M.E."/>
            <person name="Kuo A."/>
            <person name="Riley R."/>
            <person name="Clum A."/>
            <person name="Nolan M."/>
            <person name="Lipzen A."/>
            <person name="Salamov A."/>
            <person name="Henrissat B."/>
            <person name="Wiebenga A."/>
            <person name="De Vries R.P."/>
            <person name="Grigoriev I.V."/>
            <person name="Mortensen U.H."/>
            <person name="Andersen M.R."/>
            <person name="Baker S.E."/>
        </authorList>
    </citation>
    <scope>NUCLEOTIDE SEQUENCE [LARGE SCALE GENOMIC DNA]</scope>
    <source>
        <strain evidence="1 2">CBS 121591</strain>
    </source>
</reference>
<name>A0A319E2A5_9EURO</name>
<organism evidence="1 2">
    <name type="scientific">Aspergillus uvarum CBS 121591</name>
    <dbReference type="NCBI Taxonomy" id="1448315"/>
    <lineage>
        <taxon>Eukaryota</taxon>
        <taxon>Fungi</taxon>
        <taxon>Dikarya</taxon>
        <taxon>Ascomycota</taxon>
        <taxon>Pezizomycotina</taxon>
        <taxon>Eurotiomycetes</taxon>
        <taxon>Eurotiomycetidae</taxon>
        <taxon>Eurotiales</taxon>
        <taxon>Aspergillaceae</taxon>
        <taxon>Aspergillus</taxon>
        <taxon>Aspergillus subgen. Circumdati</taxon>
    </lineage>
</organism>
<proteinExistence type="predicted"/>
<dbReference type="OrthoDB" id="1046782at2759"/>
<dbReference type="EMBL" id="KZ821680">
    <property type="protein sequence ID" value="PYH85252.1"/>
    <property type="molecule type" value="Genomic_DNA"/>
</dbReference>
<evidence type="ECO:0000313" key="2">
    <source>
        <dbReference type="Proteomes" id="UP000248340"/>
    </source>
</evidence>
<dbReference type="GeneID" id="37141787"/>
<keyword evidence="2" id="KW-1185">Reference proteome</keyword>
<gene>
    <name evidence="1" type="ORF">BO82DRAFT_398683</name>
</gene>
<evidence type="ECO:0008006" key="3">
    <source>
        <dbReference type="Google" id="ProtNLM"/>
    </source>
</evidence>
<dbReference type="InterPro" id="IPR005197">
    <property type="entry name" value="Glyco_hydro_71"/>
</dbReference>
<dbReference type="RefSeq" id="XP_025495452.1">
    <property type="nucleotide sequence ID" value="XM_025639045.1"/>
</dbReference>
<dbReference type="GO" id="GO:0051118">
    <property type="term" value="F:glucan endo-1,3-alpha-glucosidase activity"/>
    <property type="evidence" value="ECO:0007669"/>
    <property type="project" value="InterPro"/>
</dbReference>